<keyword evidence="1" id="KW-0812">Transmembrane</keyword>
<protein>
    <submittedName>
        <fullName evidence="2">Uncharacterized protein</fullName>
    </submittedName>
</protein>
<evidence type="ECO:0000256" key="1">
    <source>
        <dbReference type="SAM" id="Phobius"/>
    </source>
</evidence>
<reference evidence="2" key="2">
    <citation type="journal article" date="2015" name="Fish Shellfish Immunol.">
        <title>Early steps in the European eel (Anguilla anguilla)-Vibrio vulnificus interaction in the gills: Role of the RtxA13 toxin.</title>
        <authorList>
            <person name="Callol A."/>
            <person name="Pajuelo D."/>
            <person name="Ebbesson L."/>
            <person name="Teles M."/>
            <person name="MacKenzie S."/>
            <person name="Amaro C."/>
        </authorList>
    </citation>
    <scope>NUCLEOTIDE SEQUENCE</scope>
</reference>
<feature type="transmembrane region" description="Helical" evidence="1">
    <location>
        <begin position="14"/>
        <end position="34"/>
    </location>
</feature>
<organism evidence="2">
    <name type="scientific">Anguilla anguilla</name>
    <name type="common">European freshwater eel</name>
    <name type="synonym">Muraena anguilla</name>
    <dbReference type="NCBI Taxonomy" id="7936"/>
    <lineage>
        <taxon>Eukaryota</taxon>
        <taxon>Metazoa</taxon>
        <taxon>Chordata</taxon>
        <taxon>Craniata</taxon>
        <taxon>Vertebrata</taxon>
        <taxon>Euteleostomi</taxon>
        <taxon>Actinopterygii</taxon>
        <taxon>Neopterygii</taxon>
        <taxon>Teleostei</taxon>
        <taxon>Anguilliformes</taxon>
        <taxon>Anguillidae</taxon>
        <taxon>Anguilla</taxon>
    </lineage>
</organism>
<accession>A0A0E9WUZ3</accession>
<name>A0A0E9WUZ3_ANGAN</name>
<reference evidence="2" key="1">
    <citation type="submission" date="2014-11" db="EMBL/GenBank/DDBJ databases">
        <authorList>
            <person name="Amaro Gonzalez C."/>
        </authorList>
    </citation>
    <scope>NUCLEOTIDE SEQUENCE</scope>
</reference>
<proteinExistence type="predicted"/>
<evidence type="ECO:0000313" key="2">
    <source>
        <dbReference type="EMBL" id="JAH94066.1"/>
    </source>
</evidence>
<sequence length="66" mass="7699">MVCPHFFLLTCHRFFASDYFASDWSYFIFVMFFVSREACDLLCANAHSVSAGVFISFCVFMWQSIT</sequence>
<keyword evidence="1" id="KW-1133">Transmembrane helix</keyword>
<dbReference type="AlphaFoldDB" id="A0A0E9WUZ3"/>
<dbReference type="EMBL" id="GBXM01014511">
    <property type="protein sequence ID" value="JAH94066.1"/>
    <property type="molecule type" value="Transcribed_RNA"/>
</dbReference>
<keyword evidence="1" id="KW-0472">Membrane</keyword>
<feature type="transmembrane region" description="Helical" evidence="1">
    <location>
        <begin position="41"/>
        <end position="62"/>
    </location>
</feature>